<keyword evidence="6 12" id="KW-0552">Olfaction</keyword>
<evidence type="ECO:0000256" key="11">
    <source>
        <dbReference type="RuleBase" id="RU000688"/>
    </source>
</evidence>
<dbReference type="InterPro" id="IPR017452">
    <property type="entry name" value="GPCR_Rhodpsn_7TM"/>
</dbReference>
<evidence type="ECO:0000256" key="7">
    <source>
        <dbReference type="ARBA" id="ARBA00022989"/>
    </source>
</evidence>
<keyword evidence="10 11" id="KW-0807">Transducer</keyword>
<gene>
    <name evidence="14" type="ORF">BN2614_LOCUS1</name>
</gene>
<dbReference type="Pfam" id="PF13853">
    <property type="entry name" value="7tm_4"/>
    <property type="match status" value="1"/>
</dbReference>
<keyword evidence="4 12" id="KW-0716">Sensory transduction</keyword>
<evidence type="ECO:0000256" key="6">
    <source>
        <dbReference type="ARBA" id="ARBA00022725"/>
    </source>
</evidence>
<dbReference type="Gene3D" id="1.20.1070.10">
    <property type="entry name" value="Rhodopsin 7-helix transmembrane proteins"/>
    <property type="match status" value="1"/>
</dbReference>
<evidence type="ECO:0000313" key="15">
    <source>
        <dbReference type="Proteomes" id="UP000269945"/>
    </source>
</evidence>
<dbReference type="AlphaFoldDB" id="A0A9X9Q667"/>
<dbReference type="FunFam" id="1.20.1070.10:FF:000006">
    <property type="entry name" value="Olfactory receptor"/>
    <property type="match status" value="1"/>
</dbReference>
<dbReference type="PRINTS" id="PR00245">
    <property type="entry name" value="OLFACTORYR"/>
</dbReference>
<dbReference type="InterPro" id="IPR050402">
    <property type="entry name" value="OR51/52/56-like"/>
</dbReference>
<evidence type="ECO:0000313" key="14">
    <source>
        <dbReference type="EMBL" id="VCX31607.1"/>
    </source>
</evidence>
<keyword evidence="8 11" id="KW-0297">G-protein coupled receptor</keyword>
<feature type="transmembrane region" description="Helical" evidence="12">
    <location>
        <begin position="143"/>
        <end position="166"/>
    </location>
</feature>
<dbReference type="InterPro" id="IPR000725">
    <property type="entry name" value="Olfact_rcpt"/>
</dbReference>
<evidence type="ECO:0000256" key="4">
    <source>
        <dbReference type="ARBA" id="ARBA00022606"/>
    </source>
</evidence>
<dbReference type="GO" id="GO:0005886">
    <property type="term" value="C:plasma membrane"/>
    <property type="evidence" value="ECO:0007669"/>
    <property type="project" value="UniProtKB-SubCell"/>
</dbReference>
<accession>A0A9X9Q667</accession>
<comment type="similarity">
    <text evidence="11">Belongs to the G-protein coupled receptor 1 family.</text>
</comment>
<keyword evidence="12" id="KW-1003">Cell membrane</keyword>
<dbReference type="GO" id="GO:0004984">
    <property type="term" value="F:olfactory receptor activity"/>
    <property type="evidence" value="ECO:0007669"/>
    <property type="project" value="InterPro"/>
</dbReference>
<feature type="transmembrane region" description="Helical" evidence="12">
    <location>
        <begin position="238"/>
        <end position="260"/>
    </location>
</feature>
<dbReference type="PROSITE" id="PS50262">
    <property type="entry name" value="G_PROTEIN_RECEP_F1_2"/>
    <property type="match status" value="1"/>
</dbReference>
<dbReference type="CDD" id="cd15952">
    <property type="entry name" value="7tmA_OR52E-like"/>
    <property type="match status" value="1"/>
</dbReference>
<keyword evidence="9 12" id="KW-0472">Membrane</keyword>
<evidence type="ECO:0000256" key="2">
    <source>
        <dbReference type="ARBA" id="ARBA00003929"/>
    </source>
</evidence>
<proteinExistence type="inferred from homology"/>
<feature type="transmembrane region" description="Helical" evidence="12">
    <location>
        <begin position="272"/>
        <end position="293"/>
    </location>
</feature>
<organism evidence="14 15">
    <name type="scientific">Gulo gulo</name>
    <name type="common">Wolverine</name>
    <name type="synonym">Gluton</name>
    <dbReference type="NCBI Taxonomy" id="48420"/>
    <lineage>
        <taxon>Eukaryota</taxon>
        <taxon>Metazoa</taxon>
        <taxon>Chordata</taxon>
        <taxon>Craniata</taxon>
        <taxon>Vertebrata</taxon>
        <taxon>Euteleostomi</taxon>
        <taxon>Mammalia</taxon>
        <taxon>Eutheria</taxon>
        <taxon>Laurasiatheria</taxon>
        <taxon>Carnivora</taxon>
        <taxon>Caniformia</taxon>
        <taxon>Musteloidea</taxon>
        <taxon>Mustelidae</taxon>
        <taxon>Guloninae</taxon>
        <taxon>Gulo</taxon>
    </lineage>
</organism>
<dbReference type="GO" id="GO:0004930">
    <property type="term" value="F:G protein-coupled receptor activity"/>
    <property type="evidence" value="ECO:0007669"/>
    <property type="project" value="UniProtKB-KW"/>
</dbReference>
<evidence type="ECO:0000256" key="9">
    <source>
        <dbReference type="ARBA" id="ARBA00023136"/>
    </source>
</evidence>
<name>A0A9X9Q667_GULGU</name>
<keyword evidence="7 12" id="KW-1133">Transmembrane helix</keyword>
<evidence type="ECO:0000256" key="10">
    <source>
        <dbReference type="ARBA" id="ARBA00023224"/>
    </source>
</evidence>
<protein>
    <recommendedName>
        <fullName evidence="12">Olfactory receptor</fullName>
    </recommendedName>
</protein>
<comment type="subcellular location">
    <subcellularLocation>
        <location evidence="12">Cell membrane</location>
        <topology evidence="12">Multi-pass membrane protein</topology>
    </subcellularLocation>
    <subcellularLocation>
        <location evidence="3">Membrane</location>
        <topology evidence="3">Multi-pass membrane protein</topology>
    </subcellularLocation>
</comment>
<reference evidence="14 15" key="1">
    <citation type="submission" date="2018-10" db="EMBL/GenBank/DDBJ databases">
        <authorList>
            <person name="Ekblom R."/>
            <person name="Jareborg N."/>
        </authorList>
    </citation>
    <scope>NUCLEOTIDE SEQUENCE [LARGE SCALE GENOMIC DNA]</scope>
    <source>
        <tissue evidence="14">Muscle</tissue>
    </source>
</reference>
<keyword evidence="11" id="KW-0675">Receptor</keyword>
<sequence>MTSTNDTLFHPPFFHLLGIPGLETVHIWIAFPFCIVYLIALVGNITILFVIKTEHSLHQPMFYFLAMLSMIDLGLSTSTIPKMLGIFWFKLQEISFGGCLAQMFFIHMFTGFETFMLVAMAFDRYIAICYPLQYNTILTNRTICIIAGVGMLKNFALVFPLVFLLLRLSFCGHNIIPHTYCEHMGIARLACVSIKVNILFGLILISMILLDVVLIAISYVKILHAVFRLPSWEARLKALNTCGSHGCVILAFFTPAFFSFMTHRFGHNIPRYIHILLANLYVIIPPALNPIIYGVRTKQIRERVVTIFLFKEV</sequence>
<evidence type="ECO:0000256" key="5">
    <source>
        <dbReference type="ARBA" id="ARBA00022692"/>
    </source>
</evidence>
<feature type="domain" description="G-protein coupled receptors family 1 profile" evidence="13">
    <location>
        <begin position="43"/>
        <end position="293"/>
    </location>
</feature>
<evidence type="ECO:0000259" key="13">
    <source>
        <dbReference type="PROSITE" id="PS50262"/>
    </source>
</evidence>
<comment type="function">
    <text evidence="1">Odorant receptor.</text>
</comment>
<comment type="caution">
    <text evidence="14">The sequence shown here is derived from an EMBL/GenBank/DDBJ whole genome shotgun (WGS) entry which is preliminary data.</text>
</comment>
<keyword evidence="15" id="KW-1185">Reference proteome</keyword>
<dbReference type="PANTHER" id="PTHR26450">
    <property type="entry name" value="OLFACTORY RECEPTOR 56B1-RELATED"/>
    <property type="match status" value="1"/>
</dbReference>
<dbReference type="EMBL" id="CYRY02041797">
    <property type="protein sequence ID" value="VCX31607.1"/>
    <property type="molecule type" value="Genomic_DNA"/>
</dbReference>
<dbReference type="PROSITE" id="PS00237">
    <property type="entry name" value="G_PROTEIN_RECEP_F1_1"/>
    <property type="match status" value="1"/>
</dbReference>
<evidence type="ECO:0000256" key="3">
    <source>
        <dbReference type="ARBA" id="ARBA00004141"/>
    </source>
</evidence>
<feature type="transmembrane region" description="Helical" evidence="12">
    <location>
        <begin position="100"/>
        <end position="122"/>
    </location>
</feature>
<dbReference type="PRINTS" id="PR00237">
    <property type="entry name" value="GPCRRHODOPSN"/>
</dbReference>
<keyword evidence="5 11" id="KW-0812">Transmembrane</keyword>
<dbReference type="Proteomes" id="UP000269945">
    <property type="component" value="Unassembled WGS sequence"/>
</dbReference>
<feature type="transmembrane region" description="Helical" evidence="12">
    <location>
        <begin position="62"/>
        <end position="80"/>
    </location>
</feature>
<evidence type="ECO:0000256" key="8">
    <source>
        <dbReference type="ARBA" id="ARBA00023040"/>
    </source>
</evidence>
<evidence type="ECO:0000256" key="12">
    <source>
        <dbReference type="RuleBase" id="RU363047"/>
    </source>
</evidence>
<feature type="transmembrane region" description="Helical" evidence="12">
    <location>
        <begin position="25"/>
        <end position="50"/>
    </location>
</feature>
<feature type="transmembrane region" description="Helical" evidence="12">
    <location>
        <begin position="198"/>
        <end position="217"/>
    </location>
</feature>
<evidence type="ECO:0000256" key="1">
    <source>
        <dbReference type="ARBA" id="ARBA00002936"/>
    </source>
</evidence>
<dbReference type="PANTHER" id="PTHR26450:SF106">
    <property type="entry name" value="OLFACTORY RECEPTOR"/>
    <property type="match status" value="1"/>
</dbReference>
<dbReference type="InterPro" id="IPR000276">
    <property type="entry name" value="GPCR_Rhodpsn"/>
</dbReference>
<comment type="function">
    <text evidence="2">Putative odorant or sperm cell receptor.</text>
</comment>
<dbReference type="SUPFAM" id="SSF81321">
    <property type="entry name" value="Family A G protein-coupled receptor-like"/>
    <property type="match status" value="1"/>
</dbReference>